<evidence type="ECO:0000256" key="2">
    <source>
        <dbReference type="SAM" id="SignalP"/>
    </source>
</evidence>
<dbReference type="Gene3D" id="2.60.40.3440">
    <property type="match status" value="4"/>
</dbReference>
<dbReference type="GO" id="GO:0005509">
    <property type="term" value="F:calcium ion binding"/>
    <property type="evidence" value="ECO:0007669"/>
    <property type="project" value="InterPro"/>
</dbReference>
<keyword evidence="2" id="KW-0732">Signal</keyword>
<dbReference type="InterPro" id="IPR002126">
    <property type="entry name" value="Cadherin-like_dom"/>
</dbReference>
<dbReference type="SUPFAM" id="SSF49313">
    <property type="entry name" value="Cadherin-like"/>
    <property type="match status" value="1"/>
</dbReference>
<feature type="domain" description="Cadherin" evidence="3">
    <location>
        <begin position="1518"/>
        <end position="1629"/>
    </location>
</feature>
<feature type="domain" description="Cadherin" evidence="3">
    <location>
        <begin position="3835"/>
        <end position="3958"/>
    </location>
</feature>
<dbReference type="PANTHER" id="PTHR34720:SF9">
    <property type="entry name" value="BLR4714 PROTEIN"/>
    <property type="match status" value="1"/>
</dbReference>
<dbReference type="Pfam" id="PF17963">
    <property type="entry name" value="Big_9"/>
    <property type="match status" value="21"/>
</dbReference>
<reference evidence="4" key="1">
    <citation type="submission" date="2023-01" db="EMBL/GenBank/DDBJ databases">
        <title>Complete genome sequence of Planctobacterium marinum strain Dej080120_11.</title>
        <authorList>
            <person name="Ueki S."/>
            <person name="Maruyama F."/>
        </authorList>
    </citation>
    <scope>NUCLEOTIDE SEQUENCE</scope>
    <source>
        <strain evidence="4">Dej080120_11</strain>
    </source>
</reference>
<dbReference type="EMBL" id="AP027272">
    <property type="protein sequence ID" value="BDX07569.1"/>
    <property type="molecule type" value="Genomic_DNA"/>
</dbReference>
<evidence type="ECO:0000259" key="3">
    <source>
        <dbReference type="PROSITE" id="PS50268"/>
    </source>
</evidence>
<evidence type="ECO:0000256" key="1">
    <source>
        <dbReference type="SAM" id="MobiDB-lite"/>
    </source>
</evidence>
<dbReference type="InterPro" id="IPR013431">
    <property type="entry name" value="Delta_60_rpt"/>
</dbReference>
<dbReference type="Gene3D" id="2.80.10.50">
    <property type="match status" value="1"/>
</dbReference>
<sequence length="5542" mass="581411">MISKYHSSTFSVICKATIFIGLLVSGIALAAPDGEFRVPTNNQTFDGNLMFGGTVTDPDGSGALIVRINGDDTKEISLCSDCFSNSNTRNFVKAGINPRDMQLSSGSHFVQLIEIDNGSETEIDRVNFRWEPPQVTGISVNRTIGNITISWNSVAGYNRYNLYISSEANITPDNIDSLPDGTTFLGINGTSQSISNYADDLGLFALVTASNASGEGAYSEIFRIEALDNQDPEVISESFTLDEDGEITDNLLANDSDPEEQPLSAELNAEPSNGNVTLDSNGDFTYKPFLNFNGEDAFSYLVSDPQGGSQLGSVAITVRPVNDAPVAESDAYQLAEDTVLNVTTADGVLTNDSDVDSDGLIASLINSTQNGIVNLNSDGSFTYHPTEHFFGSDSFTYSASDPAGASSTSSVTLVVSPVNDPPVATDDSYQMNEDQTLIIDLATQGLLANDSDAELTGDERFSELTVTLLSSPDNGELDLQSNGTFQYTPATDFFGTVTFIYQVTDPQGASASATVSIEVVDQPESAIAQDDAYVLDEDTSLTVQASDGVLANDSNVDANDVSLTVLTSTASGQLNVNNDGSFSYQPAENFNGIDSFSYRVSNSIGSDEALVTLTINAINDAPIVIDDIATTIENTAVTISPLDNDNDPDGDALSVSISSVSDGTAVVQENNIVFTPATNFVGDATINYLATDNQGGETNGVITISVIAQNEPPIAADDNVQTDEDAPVTIAPLANDTDPDGDPLTLSILAVSSGSADLNANNTIIYTPVEDFNGTATISYQIADEKGEIDQAVITVTVNPVNDDPIALDDEVSVAESETVILMPLSNDSDVDGDALSITSVTASTGTALFTSNEITYTAPDTPGIDSISYTISDGNGATATATIGVTITNVQDAPVAVDDAVTTDEDTSLLISPLDNDSDEDGDTLSVTIESVSNGTADLESSTSIRYTPTADFFGTAAIVYTATDEAGNTDSANVIITVNPVNDDPIALDDEVSVAESETVILMPLNNDSDVDGDELSITSVTASTGTVSFTSNEVTYTAPDTPGIDSISYTISDGNGATATATIGVTITNVQDAPVAVDDAVTTDEDTSLLISPLENDSDEDGDTLSVTIESVSNGTADLESSTSIRYTPTADFFGTAAIVYTATDEAGNTDSANIFITVNPVNDDPIALDDEVSVAESETVILMPLNNDSDVDGDELSITSVTASTGTVSFTSNEVTYTAPDTPGIDSISYTISDGNGATATATIGVTITNVQDAPVAVDDAVTTDEDTSLLISPLDNDSDEDGDTLSVTIESVSNGTADLESSTSIRYTPTADFFGTAAIVYTATDEAGNTDSANIIITVNPVNDAPDAVDDNTSTDEDVAVTLSPLNNDSDVDNDSLSYTISSTTNGTAVINSDDSLTYTPATDFNGLATINYTLSDENGATDSASIFITVNSVNDAPIATDDTISTNEDNSVVISPLENDSDADGDTLSLSINAVSNGSAELISDTSIRFTPSANFFGTANVSYIVSDGSGDTDNANITITVNSVNDAPDANNDSVSTNEDTAVVISPLDNDTDVENDSLTLTINSTSNGSSEFNSDTSITFIPETDFNGTAAISYSISDGNGGTDTADISITVISVNDAPVAVADAATVDQGSSIVISPLDNDSDIDGDDLTISSANASNGNVEISSDAKTITYTASSSFSGTDTITYVVNDGTDSDSGSISVTVNDVNETPVASNDEYDVNAGESADLDVLSNDTDGDGDTLTITEASATLGTVTISTDASSLSYTAPSDTTTTDTVSYTISDPSSATASATATINITEQTFSGEFDSDGDGNSDISASTDGTDYTVTFGDNVDAVYYEEDGSYVSVSANDDGSYELTIEGSNTSGKQATKLGGIKMQANRDFVLPSSTNTVFYTIDGVEYSFTVSNLDQPNANVAFGPPTQLNNSFEGVSSHDFYVRQVTFSGPLRFGVENGEHYILAAGGSGTVRGADFDGNVTWQDNSGILIVNIDAAEEFEQQYNVFDLDDDNSDGIALNIITKAEADAYVTAYKTEFVTVNITDARQEFRFLKDNRIYIDAEIDVFYQYRIDSSLYPEITSANDGVVETIPSETQIRQLWNIDSLKLQKLTFSDISAGIATEIPRLANNTFETFAADFCLFTETTTGSGTGSGFCQFSSQSFTWNISNDVLNMDFGNEVTAAYRWLDDLIVENTFSIELTVGSGANSEHYSKHVYWLTLTNISDADISNLLSGRYFDSATSKSNPDARNSDNSVKTSNTEGFYFDGSGLGKYLTSRTEFDGTSVIDTDRRWEVNSGQISIFSQSTLSSGNGFSYEYDQCIDNGDASCFIWQIQLWVPIAVSGNRIWVWEWLLVNDTGPFFDTTVNYEEQIKPRIQYYELNNSVPGAPNSISFNQEPIWQSIDFNTDINVSVSNLNVLNYFADPESDPIAILDAAVEQGTLSINDDNSVNYIPPTDFIGDIKYYLEVSDSINSVYASGTITVLSENFAPVAVDDSYAALSGIAIALTPLDNDTDANSDPLTITSATSDTGVVTVDTSNTQLIFTAPATFSGNATLTYFISDGRSGSDSASITVNVSQPSFNGGYDFNNSTIDDFSITSSAGEFRVVFGDEVSAVFYEINGQTHIVSRNADGYFEFVYNAGDTNIAQLQYVINGFIYQFAPDDLSLSTPNLVYSGETEIINDFISKNQFLLISRQPTNNSALATAFKNGELYDLASNGTGLYSSPTHTDSVSWVTDTDGTVTVSFNNPVSEVIYYFVYDLDDEFNNDGALGVITKAEADAYVSTYNDFFVPVNITTIAHKIDTYALQGYFYEANIGFVQSFQIDSISYPEITSAQNGVVVESGGENKELLNVETLDFLTMQTSDILGTIYVPVAIEDGSGNFQQFASDICTLSESSTGSNVGTAACSITGNTASWSIESDGSLSVDFGNSLSAVYRWLDHGDIENTLFIKAQDINGDIYSNLDYWLQSDMPSASDVSSLINGNYLEISDNITNRYNYDKDGLLNDSIGNGFYFAASGLAKSLNTFLDSNNDITVQDNDRRWQIDTSGLVSINALSNLSSGDTFHYQFSQCTDSADASCYVWLSRTWIPLAIQNNRLWVMEYEETDPDNGYFDSRDGLEVTEYPKIRFYELRSAIPGVPNSISFNQAPVFNSNGLSTVVDTVATFNLLNDLADPEGDSMTIIDARVNSGTIIVNTDNSVTFTPESAFIGSVFMDFTVDDGINRESYGALISVFPANTAPIASDDTVNAIGSHSYSFSVLDNDIDADNDLLNITNLSTTATGFSISSDAAHIEYNAPASLTATEIVTYTISDGNGGSDTATLTVSLVPNSDPIVNNDNAGPILSGSTITLTPLDNDTDPDGDFLTILTAASSDGVVSIAIDGQSLDFSPTISSGTASLNYTTGDGFGGSATGVISVAVTSSNNAPTDILIDGTSSVVIARNNTGINALVGSLTTTDADTGDSHNYSLVNIGTSASGTCSASSGNGSFAIDGSQLRSSTTLAPAVYDVCVQTNDGSTTFQKTLSISVTNNAPTDILIDGTSSVVIARNNTGINALVGSLTTTDADTGDSHNYSLVNIGTSASGTCSASSGNGSFAIDGSQLRSSTTLAPAVYDVCVQTNDGSTTFQKTLSISVTNNAPTDILIDGTSSVVIARNNTGINALVGSLTTTDADTGDSHNYSLVNIGTSASGTCSASSGNGSFAIDGSQLRSSTTLAPAVYDVCVQTNDGSTTFQKTLSISVTNNAPTDILIDGTSSVVIARNNTGINALVGSLTTTDADTGDSHNYSLVNIGTSASGTCSASSGNGNFAIDGSQLRSSTTLAPAVYDVCVQTNDGSTTFQKTLSISVTNNAPTDILIDGNAGVTLADSTTGINALMGTLSTTDADTGDSHSYTLVNIGTSDSGTCTASSGNGSFNIDGNNLRSNSALSATTYNVCVQTNDTSTTFQKTLSITVTSSNNAPTDILLSNSVIDDIATGTDVVVGSLSTTDVDTGDAHTYSLVTAGTSANGTCSADTGNSSFNINGSDLRTNTALSAATYNVCLQSSDGSTTYEETLSITVNIGNSAPTDILIDGGSSDTIADGDTGTNAIIGAFSTTDVDGGDTHSYSLVSTGASTNGTCSSDTDNSSFNIDGTNLRSNAALSAASYNVCLESNDGTTSFQTTLNVTVTSNTPVATADSYILLSASGMTASIDSTVGVLANDSDPNSDTLTVSIVTNPANDSAFTLNSDGSFSYQHNGSTVLTDSFVYQVSDGTYSSQATASLTIKRANFVPGICTTPEAYTQAGENFSQTIQVLDLDGDSQTFTVSGEPTWMSLATIDGNTATLSGTPSTSDVGTSSITFNSTDGYATESLTFDLTVIDEFAVSNNADIEFGGTTEVVYDAVIDNYGNIVVVGTSDGDFAVTRLLRDGSIDSSFNSGLVYTYDFGGTNDVAISVKVRPDNGLVIAGHTNVTSASDNDYALMVLKEDGTLDTSFSSDGVHTIDPSFGYDDFLAEALLHENGDITLIGQSFVGPYYNLSAVQLDSSGAVDAGFNSGSTLSISGVNDLNPEAAIEDGEGNIYVIGHGSNGTNSDIFMTRFSVETGASNDFAKAETNAPIKYLNDGGNEYGYDLAFDANGSVLVAGTKDNDFALYKFAITWDNTNSEWDVDVDTSFNSSTGKNIIDLNSSSTDFAYSMVSDKRGNYYIAGKQGTDTSIIRISADGTLDTGYGTGGVKTITLSSGVSNTPTIIRTDALGQLLIFDTEDAGSDAHVAITFDYILDPPTFGDCDYTSEFQATSNKTQDEVVDASIASDNDYFVAGWSLGQDDSNKDFVVVKTDSNGDFDALWGENGYARIDAGASTSITPYDAIGLANTEVVIAGVITGTDDLYLAKLNGKGELDSGFDSDGIRDLSGTVDLTPAQGLYVSSASAFLIAGKDSTNSYSWVYRFNTDGTDDLSFGAGTNVSTSDTGVNYTVYSDANFSIYDMVTLTNGDIYLVGGYFDTYNKVALIKMDSAGLIDTSFGASGLATFDQGSAHVGFKAATDGTAIYILGKDTSSSVVSVLKVDSSGNLDTSFDSDGIAELADYQISASSTSSIQIDSSGAIWLQVSKSGTNESMVRLTSTGGLDINFINAGNTQFSHGIDSWTAIAGFQLNSSNEALLYGTVSTDFALAGMSNIGEVNNTNHKVLFDLGYGEHATSIALDEYSGVYLAGYGRNTTDYDDDMAIAKFDNTGAGSNSFGSYGQTTSAIELFTPNGGSTQFKDISLSANGHIFTSGESILSGANTDIYNAKISADAASIDTTSYGSGLTDISGSSSDDLVGGHYQADDGYLYVVGSTDGKALVYRYNYSGNFDSSFNAATGTLELSTYTDSHFTAITPTSDGNLVAVGYYSNGGDIDALIVKFSPEGSLDSSFSNDGIYEFQVASTEERFYDVAIDGNGTIYAVGESNGDAIVIAMDNTATAATSWNSTGDLSYDVNSGSDDIATAIKVDAFGAIFVLVNSNNEFALLRFKPDGTLISDFGGTNGYSAINKMRDIAIDTLGNVFVTGSTQLDQQWQFFTVRYTNVVGPY</sequence>
<dbReference type="RefSeq" id="WP_338293605.1">
    <property type="nucleotide sequence ID" value="NZ_AP027272.1"/>
</dbReference>
<dbReference type="GO" id="GO:0007156">
    <property type="term" value="P:homophilic cell adhesion via plasma membrane adhesion molecules"/>
    <property type="evidence" value="ECO:0007669"/>
    <property type="project" value="InterPro"/>
</dbReference>
<dbReference type="SUPFAM" id="SSF101898">
    <property type="entry name" value="NHL repeat"/>
    <property type="match status" value="1"/>
</dbReference>
<keyword evidence="5" id="KW-1185">Reference proteome</keyword>
<dbReference type="PROSITE" id="PS50268">
    <property type="entry name" value="CADHERIN_2"/>
    <property type="match status" value="3"/>
</dbReference>
<proteinExistence type="predicted"/>
<dbReference type="Gene3D" id="2.60.40.2810">
    <property type="match status" value="12"/>
</dbReference>
<evidence type="ECO:0000313" key="4">
    <source>
        <dbReference type="EMBL" id="BDX07569.1"/>
    </source>
</evidence>
<dbReference type="KEGG" id="pmaw:MACH26_30900"/>
<name>A0AA48HLR6_9ALTE</name>
<dbReference type="Proteomes" id="UP001333710">
    <property type="component" value="Chromosome"/>
</dbReference>
<evidence type="ECO:0000313" key="5">
    <source>
        <dbReference type="Proteomes" id="UP001333710"/>
    </source>
</evidence>
<accession>A0AA48HLR6</accession>
<gene>
    <name evidence="4" type="ORF">MACH26_30900</name>
</gene>
<dbReference type="InterPro" id="IPR041690">
    <property type="entry name" value="Cadherin_5"/>
</dbReference>
<dbReference type="Pfam" id="PF17164">
    <property type="entry name" value="DUF5122"/>
    <property type="match status" value="3"/>
</dbReference>
<feature type="signal peptide" evidence="2">
    <location>
        <begin position="1"/>
        <end position="30"/>
    </location>
</feature>
<dbReference type="NCBIfam" id="NF012211">
    <property type="entry name" value="tand_rpt_95"/>
    <property type="match status" value="20"/>
</dbReference>
<dbReference type="Gene3D" id="2.60.40.10">
    <property type="entry name" value="Immunoglobulins"/>
    <property type="match status" value="2"/>
</dbReference>
<feature type="region of interest" description="Disordered" evidence="1">
    <location>
        <begin position="256"/>
        <end position="276"/>
    </location>
</feature>
<dbReference type="Pfam" id="PF17892">
    <property type="entry name" value="Cadherin_5"/>
    <property type="match status" value="2"/>
</dbReference>
<organism evidence="4 5">
    <name type="scientific">Planctobacterium marinum</name>
    <dbReference type="NCBI Taxonomy" id="1631968"/>
    <lineage>
        <taxon>Bacteria</taxon>
        <taxon>Pseudomonadati</taxon>
        <taxon>Pseudomonadota</taxon>
        <taxon>Gammaproteobacteria</taxon>
        <taxon>Alteromonadales</taxon>
        <taxon>Alteromonadaceae</taxon>
        <taxon>Planctobacterium</taxon>
    </lineage>
</organism>
<feature type="chain" id="PRO_5041418506" description="Cadherin domain-containing protein" evidence="2">
    <location>
        <begin position="31"/>
        <end position="5542"/>
    </location>
</feature>
<dbReference type="InterPro" id="IPR013783">
    <property type="entry name" value="Ig-like_fold"/>
</dbReference>
<dbReference type="GO" id="GO:0016020">
    <property type="term" value="C:membrane"/>
    <property type="evidence" value="ECO:0007669"/>
    <property type="project" value="InterPro"/>
</dbReference>
<protein>
    <recommendedName>
        <fullName evidence="3">Cadherin domain-containing protein</fullName>
    </recommendedName>
</protein>
<dbReference type="NCBIfam" id="TIGR02608">
    <property type="entry name" value="delta_60_rpt"/>
    <property type="match status" value="7"/>
</dbReference>
<dbReference type="InterPro" id="IPR015919">
    <property type="entry name" value="Cadherin-like_sf"/>
</dbReference>
<dbReference type="PANTHER" id="PTHR34720">
    <property type="entry name" value="MICROCYSTIN DEPENDENT PROTEIN"/>
    <property type="match status" value="1"/>
</dbReference>
<feature type="domain" description="Cadherin" evidence="3">
    <location>
        <begin position="1354"/>
        <end position="1445"/>
    </location>
</feature>